<organism evidence="1 2">
    <name type="scientific">Arenibacter certesii</name>
    <dbReference type="NCBI Taxonomy" id="228955"/>
    <lineage>
        <taxon>Bacteria</taxon>
        <taxon>Pseudomonadati</taxon>
        <taxon>Bacteroidota</taxon>
        <taxon>Flavobacteriia</taxon>
        <taxon>Flavobacteriales</taxon>
        <taxon>Flavobacteriaceae</taxon>
        <taxon>Arenibacter</taxon>
    </lineage>
</organism>
<comment type="caution">
    <text evidence="1">The sequence shown here is derived from an EMBL/GenBank/DDBJ whole genome shotgun (WGS) entry which is preliminary data.</text>
</comment>
<dbReference type="Proteomes" id="UP000634668">
    <property type="component" value="Unassembled WGS sequence"/>
</dbReference>
<gene>
    <name evidence="1" type="ORF">GCM10007383_30750</name>
</gene>
<proteinExistence type="predicted"/>
<dbReference type="RefSeq" id="WP_051315684.1">
    <property type="nucleotide sequence ID" value="NZ_BMWP01000025.1"/>
</dbReference>
<name>A0A918J313_9FLAO</name>
<evidence type="ECO:0008006" key="3">
    <source>
        <dbReference type="Google" id="ProtNLM"/>
    </source>
</evidence>
<dbReference type="GO" id="GO:0006629">
    <property type="term" value="P:lipid metabolic process"/>
    <property type="evidence" value="ECO:0007669"/>
    <property type="project" value="InterPro"/>
</dbReference>
<dbReference type="Gene3D" id="3.20.20.190">
    <property type="entry name" value="Phosphatidylinositol (PI) phosphodiesterase"/>
    <property type="match status" value="1"/>
</dbReference>
<protein>
    <recommendedName>
        <fullName evidence="3">Alkaline phosphatase</fullName>
    </recommendedName>
</protein>
<accession>A0A918J313</accession>
<evidence type="ECO:0000313" key="2">
    <source>
        <dbReference type="Proteomes" id="UP000634668"/>
    </source>
</evidence>
<dbReference type="AlphaFoldDB" id="A0A918J313"/>
<dbReference type="Pfam" id="PF13653">
    <property type="entry name" value="GDPD_2"/>
    <property type="match status" value="1"/>
</dbReference>
<reference evidence="1" key="2">
    <citation type="submission" date="2020-09" db="EMBL/GenBank/DDBJ databases">
        <authorList>
            <person name="Sun Q."/>
            <person name="Kim S."/>
        </authorList>
    </citation>
    <scope>NUCLEOTIDE SEQUENCE</scope>
    <source>
        <strain evidence="1">KCTC 12113</strain>
    </source>
</reference>
<dbReference type="CDD" id="cd08577">
    <property type="entry name" value="PI-PLCc_GDPD_SF_unchar3"/>
    <property type="match status" value="1"/>
</dbReference>
<dbReference type="EMBL" id="BMWP01000025">
    <property type="protein sequence ID" value="GGW44204.1"/>
    <property type="molecule type" value="Genomic_DNA"/>
</dbReference>
<dbReference type="SUPFAM" id="SSF51695">
    <property type="entry name" value="PLC-like phosphodiesterases"/>
    <property type="match status" value="1"/>
</dbReference>
<sequence>MNNFRNIIVCFLILGLYTVVGQETKSYKIHSHNDYLQHAPFWDAYDHGLNSIEVDVYLKKGVLYATHSEADIVKEHTIENLYLQPLQKAFSRQLGAQQDIQLLVDIKSEAYSTLIEIITVLQKYPDLIQNPAISIVISGNRPKTEDYTNYPDFIKFDYQNLDSKPNAEAWEKVAMISLNFKKFSHWNGEGRLTVEDLHKVRNTVEKAHSFGKPFRFWGTPDSKTAWKAFIELGVDYINTDKPAMASSFIYSLKD</sequence>
<evidence type="ECO:0000313" key="1">
    <source>
        <dbReference type="EMBL" id="GGW44204.1"/>
    </source>
</evidence>
<keyword evidence="2" id="KW-1185">Reference proteome</keyword>
<reference evidence="1" key="1">
    <citation type="journal article" date="2014" name="Int. J. Syst. Evol. Microbiol.">
        <title>Complete genome sequence of Corynebacterium casei LMG S-19264T (=DSM 44701T), isolated from a smear-ripened cheese.</title>
        <authorList>
            <consortium name="US DOE Joint Genome Institute (JGI-PGF)"/>
            <person name="Walter F."/>
            <person name="Albersmeier A."/>
            <person name="Kalinowski J."/>
            <person name="Ruckert C."/>
        </authorList>
    </citation>
    <scope>NUCLEOTIDE SEQUENCE</scope>
    <source>
        <strain evidence="1">KCTC 12113</strain>
    </source>
</reference>
<dbReference type="GO" id="GO:0008081">
    <property type="term" value="F:phosphoric diester hydrolase activity"/>
    <property type="evidence" value="ECO:0007669"/>
    <property type="project" value="InterPro"/>
</dbReference>
<dbReference type="InterPro" id="IPR017946">
    <property type="entry name" value="PLC-like_Pdiesterase_TIM-brl"/>
</dbReference>
<dbReference type="InterPro" id="IPR039559">
    <property type="entry name" value="AIM6_PI-PLC-like_dom"/>
</dbReference>